<organism evidence="1 2">
    <name type="scientific">Lentilactobacillus fungorum</name>
    <dbReference type="NCBI Taxonomy" id="2201250"/>
    <lineage>
        <taxon>Bacteria</taxon>
        <taxon>Bacillati</taxon>
        <taxon>Bacillota</taxon>
        <taxon>Bacilli</taxon>
        <taxon>Lactobacillales</taxon>
        <taxon>Lactobacillaceae</taxon>
        <taxon>Lentilactobacillus</taxon>
    </lineage>
</organism>
<proteinExistence type="predicted"/>
<dbReference type="EMBL" id="BNJR01000017">
    <property type="protein sequence ID" value="GHP14895.1"/>
    <property type="molecule type" value="Genomic_DNA"/>
</dbReference>
<accession>A0ABQ3W235</accession>
<comment type="caution">
    <text evidence="1">The sequence shown here is derived from an EMBL/GenBank/DDBJ whole genome shotgun (WGS) entry which is preliminary data.</text>
</comment>
<dbReference type="RefSeq" id="WP_203630864.1">
    <property type="nucleotide sequence ID" value="NZ_BNJR01000017.1"/>
</dbReference>
<evidence type="ECO:0000313" key="1">
    <source>
        <dbReference type="EMBL" id="GHP14895.1"/>
    </source>
</evidence>
<gene>
    <name evidence="1" type="ORF">YK48G_23200</name>
</gene>
<dbReference type="Proteomes" id="UP000604765">
    <property type="component" value="Unassembled WGS sequence"/>
</dbReference>
<reference evidence="1 2" key="1">
    <citation type="journal article" date="2021" name="Int. J. Syst. Evol. Microbiol.">
        <title>Lentilactobacillus fungorum sp. nov., isolated from spent mushroom substrates.</title>
        <authorList>
            <person name="Tohno M."/>
            <person name="Tanizawa Y."/>
            <person name="Kojima Y."/>
            <person name="Sakamoto M."/>
            <person name="Ohkuma M."/>
            <person name="Kobayashi H."/>
        </authorList>
    </citation>
    <scope>NUCLEOTIDE SEQUENCE [LARGE SCALE GENOMIC DNA]</scope>
    <source>
        <strain evidence="1 2">YK48G</strain>
    </source>
</reference>
<name>A0ABQ3W235_9LACO</name>
<protein>
    <submittedName>
        <fullName evidence="1">Uncharacterized protein</fullName>
    </submittedName>
</protein>
<evidence type="ECO:0000313" key="2">
    <source>
        <dbReference type="Proteomes" id="UP000604765"/>
    </source>
</evidence>
<sequence>MVKQGRFAKSSKLRQIKQIRHHMHHQAGRIISPDQFEEFVLVRYGLTLKKKYHGIAKETMQRFLMEVIHTAGPTINPWPLTTIITETFKNIGVRVPYQFYRVVFENWAPFEQFLKREIPAVPLKARLFLTATVSKEQLSQIIGRQLAANTLMTTGNRQIIEQVKPEQLDSLVAQFMIEGVINWQRVAQIFAPIPFDTSTAPDETTKQWLEQLKEWQ</sequence>
<keyword evidence="2" id="KW-1185">Reference proteome</keyword>